<dbReference type="GO" id="GO:0051295">
    <property type="term" value="P:establishment of meiotic spindle localization"/>
    <property type="evidence" value="ECO:0007669"/>
    <property type="project" value="TreeGrafter"/>
</dbReference>
<dbReference type="InterPro" id="IPR001202">
    <property type="entry name" value="WW_dom"/>
</dbReference>
<dbReference type="InterPro" id="IPR000048">
    <property type="entry name" value="IQ_motif_EF-hand-BS"/>
</dbReference>
<dbReference type="GO" id="GO:0005516">
    <property type="term" value="F:calmodulin binding"/>
    <property type="evidence" value="ECO:0007669"/>
    <property type="project" value="UniProtKB-KW"/>
</dbReference>
<dbReference type="EMBL" id="SPLM01000075">
    <property type="protein sequence ID" value="TMW61941.1"/>
    <property type="molecule type" value="Genomic_DNA"/>
</dbReference>
<dbReference type="PROSITE" id="PS01159">
    <property type="entry name" value="WW_DOMAIN_1"/>
    <property type="match status" value="1"/>
</dbReference>
<evidence type="ECO:0000256" key="4">
    <source>
        <dbReference type="ARBA" id="ARBA00022860"/>
    </source>
</evidence>
<protein>
    <recommendedName>
        <fullName evidence="6">WW domain-containing protein</fullName>
    </recommendedName>
</protein>
<comment type="subcellular location">
    <subcellularLocation>
        <location evidence="1">Cytoplasm</location>
    </subcellularLocation>
</comment>
<dbReference type="PROSITE" id="PS50096">
    <property type="entry name" value="IQ"/>
    <property type="match status" value="12"/>
</dbReference>
<feature type="domain" description="WW" evidence="6">
    <location>
        <begin position="1132"/>
        <end position="1160"/>
    </location>
</feature>
<dbReference type="SMART" id="SM00015">
    <property type="entry name" value="IQ"/>
    <property type="match status" value="18"/>
</dbReference>
<dbReference type="PROSITE" id="PS50020">
    <property type="entry name" value="WW_DOMAIN_2"/>
    <property type="match status" value="2"/>
</dbReference>
<dbReference type="SUPFAM" id="SSF51045">
    <property type="entry name" value="WW domain"/>
    <property type="match status" value="1"/>
</dbReference>
<dbReference type="OrthoDB" id="2148418at2759"/>
<dbReference type="Pfam" id="PF00397">
    <property type="entry name" value="WW"/>
    <property type="match status" value="1"/>
</dbReference>
<feature type="region of interest" description="Disordered" evidence="5">
    <location>
        <begin position="46"/>
        <end position="112"/>
    </location>
</feature>
<keyword evidence="8" id="KW-1185">Reference proteome</keyword>
<dbReference type="GO" id="GO:0000922">
    <property type="term" value="C:spindle pole"/>
    <property type="evidence" value="ECO:0007669"/>
    <property type="project" value="TreeGrafter"/>
</dbReference>
<keyword evidence="4" id="KW-0112">Calmodulin-binding</keyword>
<dbReference type="PANTHER" id="PTHR22706:SF1">
    <property type="entry name" value="ASSEMBLY FACTOR FOR SPINDLE MICROTUBULES"/>
    <property type="match status" value="1"/>
</dbReference>
<evidence type="ECO:0000256" key="5">
    <source>
        <dbReference type="SAM" id="MobiDB-lite"/>
    </source>
</evidence>
<name>A0A8K1CEH0_PYTOL</name>
<comment type="caution">
    <text evidence="7">The sequence shown here is derived from an EMBL/GenBank/DDBJ whole genome shotgun (WGS) entry which is preliminary data.</text>
</comment>
<feature type="region of interest" description="Disordered" evidence="5">
    <location>
        <begin position="1313"/>
        <end position="1341"/>
    </location>
</feature>
<dbReference type="GO" id="GO:0007051">
    <property type="term" value="P:spindle organization"/>
    <property type="evidence" value="ECO:0007669"/>
    <property type="project" value="TreeGrafter"/>
</dbReference>
<dbReference type="GO" id="GO:0005737">
    <property type="term" value="C:cytoplasm"/>
    <property type="evidence" value="ECO:0007669"/>
    <property type="project" value="UniProtKB-SubCell"/>
</dbReference>
<dbReference type="PANTHER" id="PTHR22706">
    <property type="entry name" value="ASSEMBLY FACTOR FOR SPINDLE MICROTUBULES"/>
    <property type="match status" value="1"/>
</dbReference>
<dbReference type="InterPro" id="IPR036020">
    <property type="entry name" value="WW_dom_sf"/>
</dbReference>
<accession>A0A8K1CEH0</accession>
<organism evidence="7 8">
    <name type="scientific">Pythium oligandrum</name>
    <name type="common">Mycoparasitic fungus</name>
    <dbReference type="NCBI Taxonomy" id="41045"/>
    <lineage>
        <taxon>Eukaryota</taxon>
        <taxon>Sar</taxon>
        <taxon>Stramenopiles</taxon>
        <taxon>Oomycota</taxon>
        <taxon>Peronosporomycetes</taxon>
        <taxon>Pythiales</taxon>
        <taxon>Pythiaceae</taxon>
        <taxon>Pythium</taxon>
    </lineage>
</organism>
<evidence type="ECO:0000313" key="7">
    <source>
        <dbReference type="EMBL" id="TMW61941.1"/>
    </source>
</evidence>
<dbReference type="InterPro" id="IPR051185">
    <property type="entry name" value="ASPM"/>
</dbReference>
<feature type="compositionally biased region" description="Basic residues" evidence="5">
    <location>
        <begin position="95"/>
        <end position="104"/>
    </location>
</feature>
<dbReference type="Proteomes" id="UP000794436">
    <property type="component" value="Unassembled WGS sequence"/>
</dbReference>
<keyword evidence="2" id="KW-0963">Cytoplasm</keyword>
<evidence type="ECO:0000256" key="1">
    <source>
        <dbReference type="ARBA" id="ARBA00004496"/>
    </source>
</evidence>
<dbReference type="GO" id="GO:0000278">
    <property type="term" value="P:mitotic cell cycle"/>
    <property type="evidence" value="ECO:0007669"/>
    <property type="project" value="TreeGrafter"/>
</dbReference>
<reference evidence="7" key="1">
    <citation type="submission" date="2019-03" db="EMBL/GenBank/DDBJ databases">
        <title>Long read genome sequence of the mycoparasitic Pythium oligandrum ATCC 38472 isolated from sugarbeet rhizosphere.</title>
        <authorList>
            <person name="Gaulin E."/>
        </authorList>
    </citation>
    <scope>NUCLEOTIDE SEQUENCE</scope>
    <source>
        <strain evidence="7">ATCC 38472_TT</strain>
    </source>
</reference>
<evidence type="ECO:0000256" key="2">
    <source>
        <dbReference type="ARBA" id="ARBA00022490"/>
    </source>
</evidence>
<proteinExistence type="predicted"/>
<evidence type="ECO:0000313" key="8">
    <source>
        <dbReference type="Proteomes" id="UP000794436"/>
    </source>
</evidence>
<keyword evidence="3" id="KW-0677">Repeat</keyword>
<feature type="domain" description="WW" evidence="6">
    <location>
        <begin position="1165"/>
        <end position="1199"/>
    </location>
</feature>
<dbReference type="Pfam" id="PF00612">
    <property type="entry name" value="IQ"/>
    <property type="match status" value="6"/>
</dbReference>
<evidence type="ECO:0000259" key="6">
    <source>
        <dbReference type="PROSITE" id="PS50020"/>
    </source>
</evidence>
<evidence type="ECO:0000256" key="3">
    <source>
        <dbReference type="ARBA" id="ARBA00022737"/>
    </source>
</evidence>
<gene>
    <name evidence="7" type="ORF">Poli38472_011004</name>
</gene>
<dbReference type="SMART" id="SM00456">
    <property type="entry name" value="WW"/>
    <property type="match status" value="2"/>
</dbReference>
<dbReference type="CDD" id="cd00201">
    <property type="entry name" value="WW"/>
    <property type="match status" value="2"/>
</dbReference>
<sequence length="1341" mass="158082">MASTQAALRWNTECDRSPPLSPHALREASGLEDYATVIHNQLIRQGEPAKAVGYTRRPGIPSKPPQRVKLPLKRQTTIPKLTPAVHSNNGDGKEKKPRKRRRARVPASSNQWTSVATHIHEVDDAQIETDNEDEDDGRIHAGVYVLENRKTGHRFFGTTWDLKNAAAQAFADLEDGSHPHHALVTCFQLYGREASAIHFRVLERVQPPALSTVDASAPNRKRSPQVQTFDVNTMETLLRQRLAYHQRRIVRQSAGRLVHRLLVYPFLAEYFPKWRGTTAYQQENEHMAAAVVVQSLIRRRLAVRLVNRQRRERAMHTLSRFFRFCMLKLVLLKRKRRQERHTSAIIIQRTVRALLERCRRHHHALKIRQWLRARTIQRVYRGHKGRAAASSIRAFIRRNQASRHLQRVVRGFLVRRRVLHQRWREYKMNCAIRIQSQWRGVLARMAVRRFRIEQIADKRRHAAASRIQALFHLVKQRSVTQAVETVALYKQQATRIHLAYKNYVAKKFGWAATTFALEHSSALRIQRVLRRWFFFHRIRALLLLKKHELAAIQIQRMTRGFCARCRVDRYRRALRRDQAARRLQRLWRLYSGRLHMQSVLCFWRMDKSARRIQARYCSFHARRLFLVVRTQARRDNAAVRIQNFVRCVFARREWRRRVLLRREGPCEDCGDAVAIVFCYDAALTLCSQCLDKWTESLGVVHAVDVSLHPRQQECVIHIQRVYRGHRTRLTRRYGQCGFCGQHPNRIHCYTCVKRYCWTCDSVFHEKLGHQKAHERRRVEIYLMQEHAAVRIQAQVRRSQQRDTLARRRVDRQDAAATRIQRIYKSHNQRRVTRAIVAAQHERTRLEAHAATRIQRQVRGFLARNELQSLRERKRSTTLNQRVYRGHRARQEAQQRREQRNAAVCIQRVVRGHMGRRRARLRREQVQREMEQSGAVCIQCHIRGWLTRRRLWMEKAQRAAVRIQCAWRRYEAQTLKARLARERQERWSMEETELDQRVRGAAIELAQRSATLIQNVVRQRQARQELARRRLVRAKMRREHQRALWIRVEAASAGRIQRWVRRGWLAQTYSRRLRVHCVARQYLARQVLRRLRLEKYAIVRIQRAFRYARVKRRLTRLVSLESHVVHQSGHCAWVELLDEASGCVYYYNRETAESTWDRPSEMDAVDAESPEWVEYWDATVDAAYYYNTKTGEATWTTPEGMDNQHEDTWIGASWPPGAPIQDIYKDEWKQKTSAAPEMTASEDVMENQWPQDAYGGYYVDANGYAYAYGYEGNAPASSVDNGGGAEYGYAWPGYDAAPVDTEYDINYKIFMTQLERDQAQEGEDESRENEEGEDVGENNDPQ</sequence>
<feature type="region of interest" description="Disordered" evidence="5">
    <location>
        <begin position="1"/>
        <end position="24"/>
    </location>
</feature>
<feature type="compositionally biased region" description="Polar residues" evidence="5">
    <location>
        <begin position="74"/>
        <end position="90"/>
    </location>
</feature>
<dbReference type="Gene3D" id="2.20.70.10">
    <property type="match status" value="2"/>
</dbReference>
<dbReference type="Gene3D" id="1.20.5.190">
    <property type="match status" value="5"/>
</dbReference>
<feature type="compositionally biased region" description="Acidic residues" evidence="5">
    <location>
        <begin position="1319"/>
        <end position="1341"/>
    </location>
</feature>